<feature type="region of interest" description="Disordered" evidence="1">
    <location>
        <begin position="154"/>
        <end position="175"/>
    </location>
</feature>
<proteinExistence type="predicted"/>
<evidence type="ECO:0000313" key="3">
    <source>
        <dbReference type="EMBL" id="CAE2200129.1"/>
    </source>
</evidence>
<dbReference type="EMBL" id="HBKO01009384">
    <property type="protein sequence ID" value="CAE2200129.1"/>
    <property type="molecule type" value="Transcribed_RNA"/>
</dbReference>
<dbReference type="InterPro" id="IPR036259">
    <property type="entry name" value="MFS_trans_sf"/>
</dbReference>
<accession>A0A7S4HID5</accession>
<sequence>MTGTSLIMGVTAAIAGPAQYVCGQMVQMVVGELMAAGSMALFGFTDPYAYPQFTVVSYVMSCASVMVIFVAATEMLVRVLRTFDVDPNDHAEALSAGVSFSFTAGLVGGSLCGGAMQQHLDFRGACRSIFYILITLPVITIVPFHPLFMRGKKLAKSAPGPKNKKGRRDVEEGED</sequence>
<keyword evidence="2" id="KW-0472">Membrane</keyword>
<keyword evidence="2" id="KW-1133">Transmembrane helix</keyword>
<keyword evidence="2" id="KW-0812">Transmembrane</keyword>
<dbReference type="SUPFAM" id="SSF103473">
    <property type="entry name" value="MFS general substrate transporter"/>
    <property type="match status" value="1"/>
</dbReference>
<dbReference type="AlphaFoldDB" id="A0A7S4HID5"/>
<name>A0A7S4HID5_9EUKA</name>
<protein>
    <submittedName>
        <fullName evidence="3">Uncharacterized protein</fullName>
    </submittedName>
</protein>
<organism evidence="3">
    <name type="scientific">Prymnesium polylepis</name>
    <dbReference type="NCBI Taxonomy" id="72548"/>
    <lineage>
        <taxon>Eukaryota</taxon>
        <taxon>Haptista</taxon>
        <taxon>Haptophyta</taxon>
        <taxon>Prymnesiophyceae</taxon>
        <taxon>Prymnesiales</taxon>
        <taxon>Prymnesiaceae</taxon>
        <taxon>Prymnesium</taxon>
    </lineage>
</organism>
<evidence type="ECO:0000256" key="2">
    <source>
        <dbReference type="SAM" id="Phobius"/>
    </source>
</evidence>
<feature type="transmembrane region" description="Helical" evidence="2">
    <location>
        <begin position="47"/>
        <end position="72"/>
    </location>
</feature>
<gene>
    <name evidence="3" type="ORF">CPOL0286_LOCUS4316</name>
</gene>
<feature type="transmembrane region" description="Helical" evidence="2">
    <location>
        <begin position="93"/>
        <end position="116"/>
    </location>
</feature>
<feature type="transmembrane region" description="Helical" evidence="2">
    <location>
        <begin position="128"/>
        <end position="148"/>
    </location>
</feature>
<evidence type="ECO:0000256" key="1">
    <source>
        <dbReference type="SAM" id="MobiDB-lite"/>
    </source>
</evidence>
<reference evidence="3" key="1">
    <citation type="submission" date="2021-01" db="EMBL/GenBank/DDBJ databases">
        <authorList>
            <person name="Corre E."/>
            <person name="Pelletier E."/>
            <person name="Niang G."/>
            <person name="Scheremetjew M."/>
            <person name="Finn R."/>
            <person name="Kale V."/>
            <person name="Holt S."/>
            <person name="Cochrane G."/>
            <person name="Meng A."/>
            <person name="Brown T."/>
            <person name="Cohen L."/>
        </authorList>
    </citation>
    <scope>NUCLEOTIDE SEQUENCE</scope>
    <source>
        <strain evidence="3">UIO037</strain>
    </source>
</reference>